<evidence type="ECO:0000313" key="3">
    <source>
        <dbReference type="Proteomes" id="UP000019277"/>
    </source>
</evidence>
<dbReference type="AlphaFoldDB" id="W7IEP1"/>
<reference evidence="2 3" key="1">
    <citation type="journal article" date="2014" name="Genome Announc.">
        <title>Draft Genome Sequence of the Antitrypanosomally Active Sponge-Associated Bacterium Actinokineospora sp. Strain EG49.</title>
        <authorList>
            <person name="Harjes J."/>
            <person name="Ryu T."/>
            <person name="Abdelmohsen U.R."/>
            <person name="Moitinho-Silva L."/>
            <person name="Horn H."/>
            <person name="Ravasi T."/>
            <person name="Hentschel U."/>
        </authorList>
    </citation>
    <scope>NUCLEOTIDE SEQUENCE [LARGE SCALE GENOMIC DNA]</scope>
    <source>
        <strain evidence="2 3">EG49</strain>
    </source>
</reference>
<evidence type="ECO:0000313" key="2">
    <source>
        <dbReference type="EMBL" id="EWC59013.1"/>
    </source>
</evidence>
<proteinExistence type="predicted"/>
<gene>
    <name evidence="2" type="ORF">UO65_5680</name>
</gene>
<name>W7IEP1_9PSEU</name>
<dbReference type="Proteomes" id="UP000019277">
    <property type="component" value="Unassembled WGS sequence"/>
</dbReference>
<comment type="caution">
    <text evidence="2">The sequence shown here is derived from an EMBL/GenBank/DDBJ whole genome shotgun (WGS) entry which is preliminary data.</text>
</comment>
<protein>
    <submittedName>
        <fullName evidence="2">Uncharacterized protein</fullName>
    </submittedName>
</protein>
<dbReference type="STRING" id="909613.UO65_5680"/>
<feature type="region of interest" description="Disordered" evidence="1">
    <location>
        <begin position="28"/>
        <end position="49"/>
    </location>
</feature>
<accession>W7IEP1</accession>
<organism evidence="2 3">
    <name type="scientific">Actinokineospora spheciospongiae</name>
    <dbReference type="NCBI Taxonomy" id="909613"/>
    <lineage>
        <taxon>Bacteria</taxon>
        <taxon>Bacillati</taxon>
        <taxon>Actinomycetota</taxon>
        <taxon>Actinomycetes</taxon>
        <taxon>Pseudonocardiales</taxon>
        <taxon>Pseudonocardiaceae</taxon>
        <taxon>Actinokineospora</taxon>
    </lineage>
</organism>
<keyword evidence="3" id="KW-1185">Reference proteome</keyword>
<evidence type="ECO:0000256" key="1">
    <source>
        <dbReference type="SAM" id="MobiDB-lite"/>
    </source>
</evidence>
<dbReference type="EMBL" id="AYXG01000222">
    <property type="protein sequence ID" value="EWC59013.1"/>
    <property type="molecule type" value="Genomic_DNA"/>
</dbReference>
<sequence length="49" mass="5211">MDRARAVAHARTQAYVVGFELSRLRGEAGLSQAEAAERSAPGDNPAAER</sequence>